<keyword evidence="1" id="KW-0732">Signal</keyword>
<reference evidence="3 4" key="1">
    <citation type="submission" date="2023-06" db="EMBL/GenBank/DDBJ databases">
        <title>Antibody response to the Sneathia vaginalis cytopathogenic toxin A during pregnancy.</title>
        <authorList>
            <person name="Mccoy Z.T."/>
            <person name="Serrano M.G."/>
            <person name="Spaine K."/>
            <person name="Edwards D.J."/>
            <person name="Buck G.A."/>
            <person name="Jefferson K."/>
        </authorList>
    </citation>
    <scope>NUCLEOTIDE SEQUENCE [LARGE SCALE GENOMIC DNA]</scope>
    <source>
        <strain evidence="3 4">CCUG 42621</strain>
    </source>
</reference>
<feature type="domain" description="SsuA/THI5-like" evidence="2">
    <location>
        <begin position="44"/>
        <end position="252"/>
    </location>
</feature>
<accession>A0ABT7HJ52</accession>
<dbReference type="RefSeq" id="WP_277284992.1">
    <property type="nucleotide sequence ID" value="NZ_CAMPUK010000003.1"/>
</dbReference>
<dbReference type="EMBL" id="JASSPP010000004">
    <property type="protein sequence ID" value="MDK9580543.1"/>
    <property type="molecule type" value="Genomic_DNA"/>
</dbReference>
<dbReference type="Gene3D" id="3.40.190.10">
    <property type="entry name" value="Periplasmic binding protein-like II"/>
    <property type="match status" value="2"/>
</dbReference>
<evidence type="ECO:0000313" key="4">
    <source>
        <dbReference type="Proteomes" id="UP001225134"/>
    </source>
</evidence>
<gene>
    <name evidence="3" type="ORF">QQA45_03305</name>
</gene>
<dbReference type="SUPFAM" id="SSF53850">
    <property type="entry name" value="Periplasmic binding protein-like II"/>
    <property type="match status" value="1"/>
</dbReference>
<sequence>MKNKFIKILTIFAMLFTVFSCFNSKKAENKKLEKLTLVLDWVPNTNHTGIFVAKDLGYFKEEGIDLNIVQPAEDSSAAIVGSGKAELGIYFQPNLVKRLLKNTPITAIAAILQKNTAGLMSLKSLGAKTPKDLQGKRYSTWQDPIDDATVKTIVGDKMEYIPGESTDATAGLVANQYDFIIVYSNWDLINARLKKVDVNFFPLAEYEPIFDYYSPVLIANNDFLKNKPELARKVLKALEKGYRYAIQNPDKAADILIKNAPEGNKELIKESQKSIAKYYLNEKGEWGRIDIAKWDRFYNWLYEKKLIDKKLPSSAGVTNEYLGN</sequence>
<dbReference type="Proteomes" id="UP001225134">
    <property type="component" value="Unassembled WGS sequence"/>
</dbReference>
<evidence type="ECO:0000259" key="2">
    <source>
        <dbReference type="Pfam" id="PF09084"/>
    </source>
</evidence>
<evidence type="ECO:0000256" key="1">
    <source>
        <dbReference type="SAM" id="SignalP"/>
    </source>
</evidence>
<dbReference type="PANTHER" id="PTHR31528">
    <property type="entry name" value="4-AMINO-5-HYDROXYMETHYL-2-METHYLPYRIMIDINE PHOSPHATE SYNTHASE THI11-RELATED"/>
    <property type="match status" value="1"/>
</dbReference>
<evidence type="ECO:0000313" key="3">
    <source>
        <dbReference type="EMBL" id="MDK9580543.1"/>
    </source>
</evidence>
<comment type="caution">
    <text evidence="3">The sequence shown here is derived from an EMBL/GenBank/DDBJ whole genome shotgun (WGS) entry which is preliminary data.</text>
</comment>
<name>A0ABT7HJ52_9FUSO</name>
<feature type="signal peptide" evidence="1">
    <location>
        <begin position="1"/>
        <end position="27"/>
    </location>
</feature>
<dbReference type="Pfam" id="PF09084">
    <property type="entry name" value="NMT1"/>
    <property type="match status" value="1"/>
</dbReference>
<protein>
    <submittedName>
        <fullName evidence="3">ABC transporter substrate-binding protein</fullName>
    </submittedName>
</protein>
<dbReference type="PROSITE" id="PS51257">
    <property type="entry name" value="PROKAR_LIPOPROTEIN"/>
    <property type="match status" value="1"/>
</dbReference>
<dbReference type="PANTHER" id="PTHR31528:SF3">
    <property type="entry name" value="THIAMINE BIOSYNTHESIS PROTEIN HI_0357-RELATED"/>
    <property type="match status" value="1"/>
</dbReference>
<dbReference type="InterPro" id="IPR015168">
    <property type="entry name" value="SsuA/THI5"/>
</dbReference>
<proteinExistence type="predicted"/>
<keyword evidence="4" id="KW-1185">Reference proteome</keyword>
<dbReference type="InterPro" id="IPR027939">
    <property type="entry name" value="NMT1/THI5"/>
</dbReference>
<feature type="chain" id="PRO_5045133393" evidence="1">
    <location>
        <begin position="28"/>
        <end position="324"/>
    </location>
</feature>
<organism evidence="3 4">
    <name type="scientific">Sneathia sanguinegens</name>
    <dbReference type="NCBI Taxonomy" id="40543"/>
    <lineage>
        <taxon>Bacteria</taxon>
        <taxon>Fusobacteriati</taxon>
        <taxon>Fusobacteriota</taxon>
        <taxon>Fusobacteriia</taxon>
        <taxon>Fusobacteriales</taxon>
        <taxon>Leptotrichiaceae</taxon>
        <taxon>Sneathia</taxon>
    </lineage>
</organism>